<accession>A0A0N8VKX7</accession>
<dbReference type="GeneID" id="84222472"/>
<gene>
    <name evidence="2" type="ORF">AOG55_08495</name>
</gene>
<dbReference type="InterPro" id="IPR050101">
    <property type="entry name" value="CinA"/>
</dbReference>
<keyword evidence="3" id="KW-1185">Reference proteome</keyword>
<dbReference type="Proteomes" id="UP000050301">
    <property type="component" value="Unassembled WGS sequence"/>
</dbReference>
<dbReference type="AlphaFoldDB" id="A0A0N8VKX7"/>
<feature type="domain" description="MoaB/Mog" evidence="1">
    <location>
        <begin position="4"/>
        <end position="167"/>
    </location>
</feature>
<dbReference type="InterPro" id="IPR001453">
    <property type="entry name" value="MoaB/Mog_dom"/>
</dbReference>
<dbReference type="EMBL" id="LKBH01000196">
    <property type="protein sequence ID" value="KQB34956.1"/>
    <property type="molecule type" value="Genomic_DNA"/>
</dbReference>
<evidence type="ECO:0000313" key="2">
    <source>
        <dbReference type="EMBL" id="KQB34956.1"/>
    </source>
</evidence>
<dbReference type="PANTHER" id="PTHR13939:SF0">
    <property type="entry name" value="NMN AMIDOHYDROLASE-LIKE PROTEIN YFAY"/>
    <property type="match status" value="1"/>
</dbReference>
<dbReference type="CDD" id="cd00885">
    <property type="entry name" value="cinA"/>
    <property type="match status" value="1"/>
</dbReference>
<name>A0A0N8VKX7_9ARCH</name>
<dbReference type="Pfam" id="PF00994">
    <property type="entry name" value="MoCF_biosynth"/>
    <property type="match status" value="1"/>
</dbReference>
<dbReference type="RefSeq" id="WP_048101518.1">
    <property type="nucleotide sequence ID" value="NZ_LKBH01000196.1"/>
</dbReference>
<evidence type="ECO:0000259" key="1">
    <source>
        <dbReference type="SMART" id="SM00852"/>
    </source>
</evidence>
<reference evidence="2 3" key="1">
    <citation type="submission" date="2015-09" db="EMBL/GenBank/DDBJ databases">
        <title>Heavy metals and arsenic resistance mechanisms in polyextremophilic archaea of the family Ferroplasmaceae.</title>
        <authorList>
            <person name="Bulaev A.G."/>
            <person name="Kanygina A.V."/>
        </authorList>
    </citation>
    <scope>NUCLEOTIDE SEQUENCE [LARGE SCALE GENOMIC DNA]</scope>
    <source>
        <strain evidence="2 3">BH2</strain>
    </source>
</reference>
<dbReference type="SMART" id="SM00852">
    <property type="entry name" value="MoCF_biosynth"/>
    <property type="match status" value="1"/>
</dbReference>
<dbReference type="InterPro" id="IPR036425">
    <property type="entry name" value="MoaB/Mog-like_dom_sf"/>
</dbReference>
<dbReference type="InParanoid" id="A0A0N8VKX7"/>
<dbReference type="Gene3D" id="3.40.980.10">
    <property type="entry name" value="MoaB/Mog-like domain"/>
    <property type="match status" value="1"/>
</dbReference>
<dbReference type="NCBIfam" id="NF002291">
    <property type="entry name" value="PRK01215.1"/>
    <property type="match status" value="1"/>
</dbReference>
<organism evidence="2 3">
    <name type="scientific">Acidiplasma cupricumulans</name>
    <dbReference type="NCBI Taxonomy" id="312540"/>
    <lineage>
        <taxon>Archaea</taxon>
        <taxon>Methanobacteriati</taxon>
        <taxon>Thermoplasmatota</taxon>
        <taxon>Thermoplasmata</taxon>
        <taxon>Thermoplasmatales</taxon>
        <taxon>Ferroplasmaceae</taxon>
        <taxon>Acidiplasma</taxon>
    </lineage>
</organism>
<dbReference type="SUPFAM" id="SSF53218">
    <property type="entry name" value="Molybdenum cofactor biosynthesis proteins"/>
    <property type="match status" value="1"/>
</dbReference>
<dbReference type="FunCoup" id="A0A0N8VKX7">
    <property type="interactions" value="7"/>
</dbReference>
<dbReference type="PANTHER" id="PTHR13939">
    <property type="entry name" value="NICOTINAMIDE-NUCLEOTIDE AMIDOHYDROLASE PNCC"/>
    <property type="match status" value="1"/>
</dbReference>
<proteinExistence type="predicted"/>
<protein>
    <submittedName>
        <fullName evidence="2">Damage-inducible protein CinA</fullName>
    </submittedName>
</protein>
<comment type="caution">
    <text evidence="2">The sequence shown here is derived from an EMBL/GenBank/DDBJ whole genome shotgun (WGS) entry which is preliminary data.</text>
</comment>
<evidence type="ECO:0000313" key="3">
    <source>
        <dbReference type="Proteomes" id="UP000050301"/>
    </source>
</evidence>
<sequence length="252" mass="28020">MKAVIITIGNEILKGRTVNTNFSFIGKLLTFSGYNVSLGIIVPDNLDAIAAAFRNAAAYGDLIISSGGLGPTYDDMTLTGFARAFNLNLKLNETAFNMIKNKFDKITPEREKMAIIPEGSIPLKNDAGTAPGVYMEIDNKKYIILPGVPREVESIMNNFIEKIRIKNYVYLDESFTVNGIMESSLAPYIKNLMKDYGDMVYIKTHPKGNEIKSPVLEIEVSASGNDKNMVQETIKNVINMIKRDIDILQDKH</sequence>